<dbReference type="PANTHER" id="PTHR10961">
    <property type="entry name" value="PEROXISOMAL SARCOSINE OXIDASE"/>
    <property type="match status" value="1"/>
</dbReference>
<dbReference type="VEuPathDB" id="FungiDB:C5L36_0B06250"/>
<evidence type="ECO:0000256" key="1">
    <source>
        <dbReference type="ARBA" id="ARBA00001974"/>
    </source>
</evidence>
<dbReference type="EMBL" id="JQFK01000019">
    <property type="protein sequence ID" value="KGK38450.1"/>
    <property type="molecule type" value="Genomic_DNA"/>
</dbReference>
<organism evidence="7 8">
    <name type="scientific">Pichia kudriavzevii</name>
    <name type="common">Yeast</name>
    <name type="synonym">Issatchenkia orientalis</name>
    <dbReference type="NCBI Taxonomy" id="4909"/>
    <lineage>
        <taxon>Eukaryota</taxon>
        <taxon>Fungi</taxon>
        <taxon>Dikarya</taxon>
        <taxon>Ascomycota</taxon>
        <taxon>Saccharomycotina</taxon>
        <taxon>Pichiomycetes</taxon>
        <taxon>Pichiales</taxon>
        <taxon>Pichiaceae</taxon>
        <taxon>Pichia</taxon>
    </lineage>
</organism>
<evidence type="ECO:0000256" key="4">
    <source>
        <dbReference type="ARBA" id="ARBA00022827"/>
    </source>
</evidence>
<keyword evidence="4" id="KW-0274">FAD</keyword>
<dbReference type="PANTHER" id="PTHR10961:SF26">
    <property type="entry name" value="L-SACCHAROPINE OXIDASE"/>
    <property type="match status" value="1"/>
</dbReference>
<dbReference type="SUPFAM" id="SSF51905">
    <property type="entry name" value="FAD/NAD(P)-binding domain"/>
    <property type="match status" value="1"/>
</dbReference>
<comment type="caution">
    <text evidence="7">The sequence shown here is derived from an EMBL/GenBank/DDBJ whole genome shotgun (WGS) entry which is preliminary data.</text>
</comment>
<dbReference type="Pfam" id="PF01266">
    <property type="entry name" value="DAO"/>
    <property type="match status" value="1"/>
</dbReference>
<dbReference type="eggNOG" id="KOG2820">
    <property type="taxonomic scope" value="Eukaryota"/>
</dbReference>
<evidence type="ECO:0000256" key="3">
    <source>
        <dbReference type="ARBA" id="ARBA00022630"/>
    </source>
</evidence>
<dbReference type="GO" id="GO:0008115">
    <property type="term" value="F:sarcosine oxidase activity"/>
    <property type="evidence" value="ECO:0007669"/>
    <property type="project" value="TreeGrafter"/>
</dbReference>
<evidence type="ECO:0000313" key="8">
    <source>
        <dbReference type="Proteomes" id="UP000029867"/>
    </source>
</evidence>
<protein>
    <recommendedName>
        <fullName evidence="6">FAD dependent oxidoreductase domain-containing protein</fullName>
    </recommendedName>
</protein>
<evidence type="ECO:0000259" key="6">
    <source>
        <dbReference type="Pfam" id="PF01266"/>
    </source>
</evidence>
<sequence>MTETYLIVGCGVFGLATAVELAKRGYAVTAIDAFEPPSPWSAATDYNKIVRGEYDDEVYTKLSIEAIEAWKSDPKFKGIYNNCGRVMITPSSFKARIDYENAGIANLQRFGKSLDIEYFNGGEELSHRFEFLRYNSLQEGETSKFNPYGGLAHSGNALRAVYKEARSLGVRFLFGDRGKAIHLLRRNGKTRIETKDGSHLTADKVLIALGANTARLLDLKNQQSASGLFVTFIKLTQGEYERFKDMPVLFDCEMGYFFPPDPETRLLKIALPGIGARNMQDTSYSSSKVSLPRFKNENPTDTIPQHGVREAKLLLSKYVPELAYHRLLDSKICWIGDTQDSNFIIDSVPDCEDLFVASGDSGHAFKFLPNIGRYIADKLQGKLNDKMTQLWKWKESEGFDPARCGWRLNGGYPDLSEIKFHNENKPKL</sequence>
<comment type="cofactor">
    <cofactor evidence="1">
        <name>FAD</name>
        <dbReference type="ChEBI" id="CHEBI:57692"/>
    </cofactor>
</comment>
<dbReference type="AlphaFoldDB" id="A0A099P0R8"/>
<gene>
    <name evidence="7" type="ORF">JL09_g2344</name>
</gene>
<name>A0A099P0R8_PICKU</name>
<proteinExistence type="inferred from homology"/>
<dbReference type="GO" id="GO:0051698">
    <property type="term" value="F:saccharopine oxidase activity"/>
    <property type="evidence" value="ECO:0007669"/>
    <property type="project" value="TreeGrafter"/>
</dbReference>
<dbReference type="HOGENOM" id="CLU_007884_0_1_1"/>
<dbReference type="InterPro" id="IPR045170">
    <property type="entry name" value="MTOX"/>
</dbReference>
<comment type="similarity">
    <text evidence="2">Belongs to the MSOX/MTOX family.</text>
</comment>
<reference evidence="8" key="1">
    <citation type="journal article" date="2014" name="Microb. Cell Fact.">
        <title>Exploiting Issatchenkia orientalis SD108 for succinic acid production.</title>
        <authorList>
            <person name="Xiao H."/>
            <person name="Shao Z."/>
            <person name="Jiang Y."/>
            <person name="Dole S."/>
            <person name="Zhao H."/>
        </authorList>
    </citation>
    <scope>NUCLEOTIDE SEQUENCE [LARGE SCALE GENOMIC DNA]</scope>
    <source>
        <strain evidence="8">SD108</strain>
    </source>
</reference>
<dbReference type="Proteomes" id="UP000029867">
    <property type="component" value="Unassembled WGS sequence"/>
</dbReference>
<evidence type="ECO:0000313" key="7">
    <source>
        <dbReference type="EMBL" id="KGK38450.1"/>
    </source>
</evidence>
<dbReference type="GO" id="GO:0050660">
    <property type="term" value="F:flavin adenine dinucleotide binding"/>
    <property type="evidence" value="ECO:0007669"/>
    <property type="project" value="InterPro"/>
</dbReference>
<keyword evidence="3" id="KW-0285">Flavoprotein</keyword>
<accession>A0A099P0R8</accession>
<keyword evidence="5" id="KW-0560">Oxidoreductase</keyword>
<evidence type="ECO:0000256" key="5">
    <source>
        <dbReference type="ARBA" id="ARBA00023002"/>
    </source>
</evidence>
<dbReference type="InterPro" id="IPR006076">
    <property type="entry name" value="FAD-dep_OxRdtase"/>
</dbReference>
<evidence type="ECO:0000256" key="2">
    <source>
        <dbReference type="ARBA" id="ARBA00010989"/>
    </source>
</evidence>
<feature type="domain" description="FAD dependent oxidoreductase" evidence="6">
    <location>
        <begin position="5"/>
        <end position="377"/>
    </location>
</feature>
<dbReference type="Gene3D" id="3.50.50.60">
    <property type="entry name" value="FAD/NAD(P)-binding domain"/>
    <property type="match status" value="1"/>
</dbReference>
<dbReference type="Gene3D" id="3.30.9.10">
    <property type="entry name" value="D-Amino Acid Oxidase, subunit A, domain 2"/>
    <property type="match status" value="1"/>
</dbReference>
<dbReference type="InterPro" id="IPR036188">
    <property type="entry name" value="FAD/NAD-bd_sf"/>
</dbReference>